<dbReference type="CDD" id="cd09071">
    <property type="entry name" value="FAR_C"/>
    <property type="match status" value="1"/>
</dbReference>
<dbReference type="Gene3D" id="3.40.50.720">
    <property type="entry name" value="NAD(P)-binding Rossmann-like Domain"/>
    <property type="match status" value="1"/>
</dbReference>
<dbReference type="InterPro" id="IPR026055">
    <property type="entry name" value="FAR"/>
</dbReference>
<dbReference type="GO" id="GO:0016020">
    <property type="term" value="C:membrane"/>
    <property type="evidence" value="ECO:0007669"/>
    <property type="project" value="UniProtKB-SubCell"/>
</dbReference>
<evidence type="ECO:0000256" key="1">
    <source>
        <dbReference type="ARBA" id="ARBA00004141"/>
    </source>
</evidence>
<gene>
    <name evidence="13" type="primary">jg13285</name>
    <name evidence="13" type="ORF">PAEG_LOCUS13088</name>
</gene>
<dbReference type="Proteomes" id="UP000838756">
    <property type="component" value="Unassembled WGS sequence"/>
</dbReference>
<dbReference type="EMBL" id="CAKXAJ010025124">
    <property type="protein sequence ID" value="CAH2235427.1"/>
    <property type="molecule type" value="Genomic_DNA"/>
</dbReference>
<dbReference type="GO" id="GO:0080019">
    <property type="term" value="F:alcohol-forming very long-chain fatty acyl-CoA reductase activity"/>
    <property type="evidence" value="ECO:0007669"/>
    <property type="project" value="InterPro"/>
</dbReference>
<proteinExistence type="inferred from homology"/>
<keyword evidence="8 10" id="KW-0472">Membrane</keyword>
<keyword evidence="3 10" id="KW-0444">Lipid biosynthesis</keyword>
<organism evidence="13 14">
    <name type="scientific">Pararge aegeria aegeria</name>
    <dbReference type="NCBI Taxonomy" id="348720"/>
    <lineage>
        <taxon>Eukaryota</taxon>
        <taxon>Metazoa</taxon>
        <taxon>Ecdysozoa</taxon>
        <taxon>Arthropoda</taxon>
        <taxon>Hexapoda</taxon>
        <taxon>Insecta</taxon>
        <taxon>Pterygota</taxon>
        <taxon>Neoptera</taxon>
        <taxon>Endopterygota</taxon>
        <taxon>Lepidoptera</taxon>
        <taxon>Glossata</taxon>
        <taxon>Ditrysia</taxon>
        <taxon>Papilionoidea</taxon>
        <taxon>Nymphalidae</taxon>
        <taxon>Satyrinae</taxon>
        <taxon>Satyrini</taxon>
        <taxon>Parargina</taxon>
        <taxon>Pararge</taxon>
    </lineage>
</organism>
<dbReference type="AlphaFoldDB" id="A0A8S4RGM8"/>
<dbReference type="InterPro" id="IPR036291">
    <property type="entry name" value="NAD(P)-bd_dom_sf"/>
</dbReference>
<dbReference type="InterPro" id="IPR013120">
    <property type="entry name" value="FAR_NAD-bd"/>
</dbReference>
<dbReference type="Pfam" id="PF07993">
    <property type="entry name" value="NAD_binding_4"/>
    <property type="match status" value="1"/>
</dbReference>
<dbReference type="Pfam" id="PF03015">
    <property type="entry name" value="Sterile"/>
    <property type="match status" value="1"/>
</dbReference>
<comment type="subcellular location">
    <subcellularLocation>
        <location evidence="1">Membrane</location>
        <topology evidence="1">Multi-pass membrane protein</topology>
    </subcellularLocation>
</comment>
<comment type="function">
    <text evidence="10">Catalyzes the reduction of fatty acyl-CoA to fatty alcohols.</text>
</comment>
<dbReference type="EC" id="1.2.1.84" evidence="10"/>
<dbReference type="CDD" id="cd05236">
    <property type="entry name" value="FAR-N_SDR_e"/>
    <property type="match status" value="1"/>
</dbReference>
<dbReference type="FunFam" id="3.40.50.720:FF:000143">
    <property type="entry name" value="Fatty acyl-CoA reductase"/>
    <property type="match status" value="1"/>
</dbReference>
<keyword evidence="10" id="KW-0560">Oxidoreductase</keyword>
<reference evidence="13" key="1">
    <citation type="submission" date="2022-03" db="EMBL/GenBank/DDBJ databases">
        <authorList>
            <person name="Lindestad O."/>
        </authorList>
    </citation>
    <scope>NUCLEOTIDE SEQUENCE</scope>
</reference>
<evidence type="ECO:0000256" key="9">
    <source>
        <dbReference type="ARBA" id="ARBA00052530"/>
    </source>
</evidence>
<evidence type="ECO:0000256" key="3">
    <source>
        <dbReference type="ARBA" id="ARBA00022516"/>
    </source>
</evidence>
<evidence type="ECO:0000313" key="13">
    <source>
        <dbReference type="EMBL" id="CAH2235427.1"/>
    </source>
</evidence>
<comment type="similarity">
    <text evidence="2 10">Belongs to the fatty acyl-CoA reductase family.</text>
</comment>
<keyword evidence="7 10" id="KW-0443">Lipid metabolism</keyword>
<dbReference type="GO" id="GO:0035336">
    <property type="term" value="P:long-chain fatty-acyl-CoA metabolic process"/>
    <property type="evidence" value="ECO:0007669"/>
    <property type="project" value="TreeGrafter"/>
</dbReference>
<feature type="domain" description="Thioester reductase (TE)" evidence="12">
    <location>
        <begin position="17"/>
        <end position="282"/>
    </location>
</feature>
<dbReference type="GO" id="GO:0005777">
    <property type="term" value="C:peroxisome"/>
    <property type="evidence" value="ECO:0007669"/>
    <property type="project" value="TreeGrafter"/>
</dbReference>
<keyword evidence="6 10" id="KW-1133">Transmembrane helix</keyword>
<feature type="transmembrane region" description="Helical" evidence="10">
    <location>
        <begin position="471"/>
        <end position="489"/>
    </location>
</feature>
<evidence type="ECO:0000259" key="11">
    <source>
        <dbReference type="Pfam" id="PF03015"/>
    </source>
</evidence>
<evidence type="ECO:0000256" key="7">
    <source>
        <dbReference type="ARBA" id="ARBA00023098"/>
    </source>
</evidence>
<dbReference type="PANTHER" id="PTHR11011:SF116">
    <property type="entry name" value="FATTY ACYL-COA REDUCTASE CG5065-RELATED"/>
    <property type="match status" value="1"/>
</dbReference>
<evidence type="ECO:0000256" key="8">
    <source>
        <dbReference type="ARBA" id="ARBA00023136"/>
    </source>
</evidence>
<evidence type="ECO:0000256" key="4">
    <source>
        <dbReference type="ARBA" id="ARBA00022692"/>
    </source>
</evidence>
<comment type="caution">
    <text evidence="13">The sequence shown here is derived from an EMBL/GenBank/DDBJ whole genome shotgun (WGS) entry which is preliminary data.</text>
</comment>
<comment type="catalytic activity">
    <reaction evidence="9 10">
        <text>a long-chain fatty acyl-CoA + 2 NADPH + 2 H(+) = a long-chain primary fatty alcohol + 2 NADP(+) + CoA</text>
        <dbReference type="Rhea" id="RHEA:52716"/>
        <dbReference type="ChEBI" id="CHEBI:15378"/>
        <dbReference type="ChEBI" id="CHEBI:57287"/>
        <dbReference type="ChEBI" id="CHEBI:57783"/>
        <dbReference type="ChEBI" id="CHEBI:58349"/>
        <dbReference type="ChEBI" id="CHEBI:77396"/>
        <dbReference type="ChEBI" id="CHEBI:83139"/>
        <dbReference type="EC" id="1.2.1.84"/>
    </reaction>
</comment>
<sequence>MAPLGVLEYYAKKSIFITGGSGFIGKVLIEKLLRCCPDIKAIYVLMRKKKGQAPQERLDEIISRRCFEKIKDISMFSKICVIPGDIFEEGLAISAEDRTMLQKEVQIVFHSAASVRFDLGLREEITTNVIGTKRVLELAEGMENLEVFVNISTSFCHDELESLEEKVYPSIHKPQDIIDCVRWMSDDMLMKIQPELIKPYANTYGYSKNLAEDLVAQYAGKFTIAIARPSIVMPTYKEPLPGWVDNKNGPTGALYAAARGVTHTSYCKNTQMDVIPLDTVVNGCILLAYTTGLEQPKDIRVCNITDSSANKMTWHGAIRKMTELIVKYPLSRCLYYPAGSTKEYRFQHKIAEFFFHIVPAYLIDLLLFLFGQETFMISTEKRLRKGSQLLEYYTSRTWVFKNDYFESLRNQITEKENEIFYTDMSKLDHDDFLEKFHLGVREFIAKEDLSTLPQARRLLTRLYYLHMTLKTLFYVLLAYFTYCIFVKYVS</sequence>
<feature type="domain" description="Fatty acyl-CoA reductase C-terminal" evidence="11">
    <location>
        <begin position="355"/>
        <end position="447"/>
    </location>
</feature>
<evidence type="ECO:0000256" key="6">
    <source>
        <dbReference type="ARBA" id="ARBA00022989"/>
    </source>
</evidence>
<accession>A0A8S4RGM8</accession>
<evidence type="ECO:0000313" key="14">
    <source>
        <dbReference type="Proteomes" id="UP000838756"/>
    </source>
</evidence>
<dbReference type="PANTHER" id="PTHR11011">
    <property type="entry name" value="MALE STERILITY PROTEIN 2-RELATED"/>
    <property type="match status" value="1"/>
</dbReference>
<name>A0A8S4RGM8_9NEOP</name>
<keyword evidence="5 10" id="KW-0521">NADP</keyword>
<evidence type="ECO:0000256" key="10">
    <source>
        <dbReference type="RuleBase" id="RU363097"/>
    </source>
</evidence>
<evidence type="ECO:0000259" key="12">
    <source>
        <dbReference type="Pfam" id="PF07993"/>
    </source>
</evidence>
<protein>
    <recommendedName>
        <fullName evidence="10">Fatty acyl-CoA reductase</fullName>
        <ecNumber evidence="10">1.2.1.84</ecNumber>
    </recommendedName>
</protein>
<keyword evidence="4 10" id="KW-0812">Transmembrane</keyword>
<dbReference type="GO" id="GO:0102965">
    <property type="term" value="F:alcohol-forming long-chain fatty acyl-CoA reductase activity"/>
    <property type="evidence" value="ECO:0007669"/>
    <property type="project" value="UniProtKB-EC"/>
</dbReference>
<dbReference type="SUPFAM" id="SSF51735">
    <property type="entry name" value="NAD(P)-binding Rossmann-fold domains"/>
    <property type="match status" value="1"/>
</dbReference>
<dbReference type="OrthoDB" id="429813at2759"/>
<dbReference type="InterPro" id="IPR033640">
    <property type="entry name" value="FAR_C"/>
</dbReference>
<evidence type="ECO:0000256" key="5">
    <source>
        <dbReference type="ARBA" id="ARBA00022857"/>
    </source>
</evidence>
<keyword evidence="14" id="KW-1185">Reference proteome</keyword>
<evidence type="ECO:0000256" key="2">
    <source>
        <dbReference type="ARBA" id="ARBA00005928"/>
    </source>
</evidence>